<dbReference type="InterPro" id="IPR027417">
    <property type="entry name" value="P-loop_NTPase"/>
</dbReference>
<comment type="subcellular location">
    <subcellularLocation>
        <location evidence="8">Cytoplasm</location>
    </subcellularLocation>
</comment>
<proteinExistence type="inferred from homology"/>
<protein>
    <recommendedName>
        <fullName evidence="8">Cytidylate kinase</fullName>
        <shortName evidence="8">CK</shortName>
        <ecNumber evidence="8">2.7.4.25</ecNumber>
    </recommendedName>
    <alternativeName>
        <fullName evidence="8">Cytidine monophosphate kinase</fullName>
        <shortName evidence="8">CMP kinase</shortName>
    </alternativeName>
</protein>
<dbReference type="PANTHER" id="PTHR21299:SF2">
    <property type="entry name" value="CYTIDYLATE KINASE"/>
    <property type="match status" value="1"/>
</dbReference>
<evidence type="ECO:0000256" key="3">
    <source>
        <dbReference type="ARBA" id="ARBA00022741"/>
    </source>
</evidence>
<dbReference type="AlphaFoldDB" id="A0A1M6F768"/>
<dbReference type="EC" id="2.7.4.25" evidence="8"/>
<name>A0A1M6F768_9FIRM</name>
<dbReference type="EMBL" id="FQYT01000009">
    <property type="protein sequence ID" value="SHI93439.1"/>
    <property type="molecule type" value="Genomic_DNA"/>
</dbReference>
<keyword evidence="11" id="KW-1185">Reference proteome</keyword>
<evidence type="ECO:0000256" key="5">
    <source>
        <dbReference type="ARBA" id="ARBA00022840"/>
    </source>
</evidence>
<dbReference type="Pfam" id="PF02224">
    <property type="entry name" value="Cytidylate_kin"/>
    <property type="match status" value="1"/>
</dbReference>
<feature type="domain" description="Cytidylate kinase" evidence="9">
    <location>
        <begin position="4"/>
        <end position="217"/>
    </location>
</feature>
<evidence type="ECO:0000256" key="8">
    <source>
        <dbReference type="HAMAP-Rule" id="MF_00238"/>
    </source>
</evidence>
<comment type="catalytic activity">
    <reaction evidence="6 8">
        <text>dCMP + ATP = dCDP + ADP</text>
        <dbReference type="Rhea" id="RHEA:25094"/>
        <dbReference type="ChEBI" id="CHEBI:30616"/>
        <dbReference type="ChEBI" id="CHEBI:57566"/>
        <dbReference type="ChEBI" id="CHEBI:58593"/>
        <dbReference type="ChEBI" id="CHEBI:456216"/>
        <dbReference type="EC" id="2.7.4.25"/>
    </reaction>
</comment>
<dbReference type="GO" id="GO:0036430">
    <property type="term" value="F:CMP kinase activity"/>
    <property type="evidence" value="ECO:0007669"/>
    <property type="project" value="RHEA"/>
</dbReference>
<accession>A0A1M6F768</accession>
<dbReference type="HAMAP" id="MF_00238">
    <property type="entry name" value="Cytidyl_kinase_type1"/>
    <property type="match status" value="1"/>
</dbReference>
<evidence type="ECO:0000256" key="6">
    <source>
        <dbReference type="ARBA" id="ARBA00047615"/>
    </source>
</evidence>
<keyword evidence="2 8" id="KW-0808">Transferase</keyword>
<dbReference type="STRING" id="1122934.SAMN02745691_01065"/>
<dbReference type="GO" id="GO:0005524">
    <property type="term" value="F:ATP binding"/>
    <property type="evidence" value="ECO:0007669"/>
    <property type="project" value="UniProtKB-UniRule"/>
</dbReference>
<dbReference type="CDD" id="cd02020">
    <property type="entry name" value="CMPK"/>
    <property type="match status" value="1"/>
</dbReference>
<dbReference type="NCBIfam" id="TIGR00017">
    <property type="entry name" value="cmk"/>
    <property type="match status" value="1"/>
</dbReference>
<dbReference type="Gene3D" id="3.40.50.300">
    <property type="entry name" value="P-loop containing nucleotide triphosphate hydrolases"/>
    <property type="match status" value="1"/>
</dbReference>
<dbReference type="Proteomes" id="UP000184342">
    <property type="component" value="Unassembled WGS sequence"/>
</dbReference>
<keyword evidence="5 8" id="KW-0067">ATP-binding</keyword>
<evidence type="ECO:0000256" key="1">
    <source>
        <dbReference type="ARBA" id="ARBA00009427"/>
    </source>
</evidence>
<dbReference type="InterPro" id="IPR003136">
    <property type="entry name" value="Cytidylate_kin"/>
</dbReference>
<dbReference type="GO" id="GO:0005829">
    <property type="term" value="C:cytosol"/>
    <property type="evidence" value="ECO:0007669"/>
    <property type="project" value="TreeGrafter"/>
</dbReference>
<feature type="binding site" evidence="8">
    <location>
        <begin position="8"/>
        <end position="16"/>
    </location>
    <ligand>
        <name>ATP</name>
        <dbReference type="ChEBI" id="CHEBI:30616"/>
    </ligand>
</feature>
<comment type="catalytic activity">
    <reaction evidence="7 8">
        <text>CMP + ATP = CDP + ADP</text>
        <dbReference type="Rhea" id="RHEA:11600"/>
        <dbReference type="ChEBI" id="CHEBI:30616"/>
        <dbReference type="ChEBI" id="CHEBI:58069"/>
        <dbReference type="ChEBI" id="CHEBI:60377"/>
        <dbReference type="ChEBI" id="CHEBI:456216"/>
        <dbReference type="EC" id="2.7.4.25"/>
    </reaction>
</comment>
<organism evidence="10 11">
    <name type="scientific">Parasporobacterium paucivorans DSM 15970</name>
    <dbReference type="NCBI Taxonomy" id="1122934"/>
    <lineage>
        <taxon>Bacteria</taxon>
        <taxon>Bacillati</taxon>
        <taxon>Bacillota</taxon>
        <taxon>Clostridia</taxon>
        <taxon>Lachnospirales</taxon>
        <taxon>Lachnospiraceae</taxon>
        <taxon>Parasporobacterium</taxon>
    </lineage>
</organism>
<gene>
    <name evidence="8" type="primary">cmk</name>
    <name evidence="10" type="ORF">SAMN02745691_01065</name>
</gene>
<reference evidence="10 11" key="1">
    <citation type="submission" date="2016-11" db="EMBL/GenBank/DDBJ databases">
        <authorList>
            <person name="Jaros S."/>
            <person name="Januszkiewicz K."/>
            <person name="Wedrychowicz H."/>
        </authorList>
    </citation>
    <scope>NUCLEOTIDE SEQUENCE [LARGE SCALE GENOMIC DNA]</scope>
    <source>
        <strain evidence="10 11">DSM 15970</strain>
    </source>
</reference>
<dbReference type="GO" id="GO:0015949">
    <property type="term" value="P:nucleobase-containing small molecule interconversion"/>
    <property type="evidence" value="ECO:0007669"/>
    <property type="project" value="TreeGrafter"/>
</dbReference>
<dbReference type="SUPFAM" id="SSF52540">
    <property type="entry name" value="P-loop containing nucleoside triphosphate hydrolases"/>
    <property type="match status" value="1"/>
</dbReference>
<evidence type="ECO:0000313" key="11">
    <source>
        <dbReference type="Proteomes" id="UP000184342"/>
    </source>
</evidence>
<dbReference type="PANTHER" id="PTHR21299">
    <property type="entry name" value="CYTIDYLATE KINASE/PANTOATE-BETA-ALANINE LIGASE"/>
    <property type="match status" value="1"/>
</dbReference>
<evidence type="ECO:0000259" key="9">
    <source>
        <dbReference type="Pfam" id="PF02224"/>
    </source>
</evidence>
<sequence>MINIAIDGPAGAGKSTIAKEVAHRLSFIYVDTGAMYRALALACIRDGVSAEDKEGVVKSCENASVTIEYVNGEQCVQLNGENVNPYIRSEEVSKMSSSISAYGEIRSMLLNLQRNLARNNNVIMDGRDIGTAVLPDADVKIYLTARTEIRAKRRFEQLRNKDSELSIDAIEKEIIERDNRDMNRKIAPLKIAENAVLVDTSNLSIEEAISTITEIIHDRVR</sequence>
<dbReference type="GO" id="GO:0036431">
    <property type="term" value="F:dCMP kinase activity"/>
    <property type="evidence" value="ECO:0007669"/>
    <property type="project" value="InterPro"/>
</dbReference>
<evidence type="ECO:0000313" key="10">
    <source>
        <dbReference type="EMBL" id="SHI93439.1"/>
    </source>
</evidence>
<keyword evidence="3 8" id="KW-0547">Nucleotide-binding</keyword>
<dbReference type="InterPro" id="IPR011994">
    <property type="entry name" value="Cytidylate_kinase_dom"/>
</dbReference>
<dbReference type="GO" id="GO:0006220">
    <property type="term" value="P:pyrimidine nucleotide metabolic process"/>
    <property type="evidence" value="ECO:0007669"/>
    <property type="project" value="UniProtKB-UniRule"/>
</dbReference>
<evidence type="ECO:0000256" key="7">
    <source>
        <dbReference type="ARBA" id="ARBA00048478"/>
    </source>
</evidence>
<evidence type="ECO:0000256" key="2">
    <source>
        <dbReference type="ARBA" id="ARBA00022679"/>
    </source>
</evidence>
<evidence type="ECO:0000256" key="4">
    <source>
        <dbReference type="ARBA" id="ARBA00022777"/>
    </source>
</evidence>
<keyword evidence="4 8" id="KW-0418">Kinase</keyword>
<comment type="similarity">
    <text evidence="1 8">Belongs to the cytidylate kinase family. Type 1 subfamily.</text>
</comment>
<keyword evidence="8" id="KW-0963">Cytoplasm</keyword>